<dbReference type="EMBL" id="FOMN01000002">
    <property type="protein sequence ID" value="SFD36330.1"/>
    <property type="molecule type" value="Genomic_DNA"/>
</dbReference>
<dbReference type="PANTHER" id="PTHR11527">
    <property type="entry name" value="HEAT-SHOCK PROTEIN 20 FAMILY MEMBER"/>
    <property type="match status" value="1"/>
</dbReference>
<dbReference type="InterPro" id="IPR002068">
    <property type="entry name" value="A-crystallin/Hsp20_dom"/>
</dbReference>
<evidence type="ECO:0000259" key="3">
    <source>
        <dbReference type="PROSITE" id="PS01031"/>
    </source>
</evidence>
<dbReference type="Pfam" id="PF00011">
    <property type="entry name" value="HSP20"/>
    <property type="match status" value="1"/>
</dbReference>
<dbReference type="Proteomes" id="UP000199599">
    <property type="component" value="Unassembled WGS sequence"/>
</dbReference>
<gene>
    <name evidence="4" type="ORF">SAMN04487792_0495</name>
</gene>
<name>A0A1I1S077_9LACO</name>
<dbReference type="CDD" id="cd06471">
    <property type="entry name" value="ACD_LpsHSP_like"/>
    <property type="match status" value="1"/>
</dbReference>
<evidence type="ECO:0000256" key="2">
    <source>
        <dbReference type="RuleBase" id="RU003616"/>
    </source>
</evidence>
<keyword evidence="4" id="KW-0346">Stress response</keyword>
<dbReference type="InterPro" id="IPR031107">
    <property type="entry name" value="Small_HSP"/>
</dbReference>
<dbReference type="Gene3D" id="2.60.40.790">
    <property type="match status" value="1"/>
</dbReference>
<accession>A0A1I1S077</accession>
<evidence type="ECO:0000313" key="5">
    <source>
        <dbReference type="Proteomes" id="UP000199599"/>
    </source>
</evidence>
<organism evidence="4 5">
    <name type="scientific">Lactobacillus bombicola</name>
    <dbReference type="NCBI Taxonomy" id="1505723"/>
    <lineage>
        <taxon>Bacteria</taxon>
        <taxon>Bacillati</taxon>
        <taxon>Bacillota</taxon>
        <taxon>Bacilli</taxon>
        <taxon>Lactobacillales</taxon>
        <taxon>Lactobacillaceae</taxon>
        <taxon>Lactobacillus</taxon>
    </lineage>
</organism>
<dbReference type="SUPFAM" id="SSF49764">
    <property type="entry name" value="HSP20-like chaperones"/>
    <property type="match status" value="1"/>
</dbReference>
<reference evidence="5" key="1">
    <citation type="submission" date="2016-10" db="EMBL/GenBank/DDBJ databases">
        <authorList>
            <person name="Varghese N."/>
            <person name="Submissions S."/>
        </authorList>
    </citation>
    <scope>NUCLEOTIDE SEQUENCE [LARGE SCALE GENOMIC DNA]</scope>
    <source>
        <strain evidence="5">R-53102</strain>
    </source>
</reference>
<dbReference type="PROSITE" id="PS01031">
    <property type="entry name" value="SHSP"/>
    <property type="match status" value="1"/>
</dbReference>
<feature type="domain" description="SHSP" evidence="3">
    <location>
        <begin position="29"/>
        <end position="140"/>
    </location>
</feature>
<evidence type="ECO:0000313" key="4">
    <source>
        <dbReference type="EMBL" id="SFD36330.1"/>
    </source>
</evidence>
<protein>
    <submittedName>
        <fullName evidence="4">Heat shock protein Hsp20</fullName>
    </submittedName>
</protein>
<dbReference type="STRING" id="1505723.SAMN04487792_0495"/>
<sequence>MTNEMINRHNDFFDAMNDWFDLPRKFFDETEITKLMQSDVAENDHDYVINIDMPGMNKDDISLNYNNGILSVAGSRKAFKDVAHNSSIIHRERSIGHISRSFRLPNVAANEISAKYENGVLTVVLPKQSTDKNDNSIKID</sequence>
<dbReference type="AlphaFoldDB" id="A0A1I1S077"/>
<evidence type="ECO:0000256" key="1">
    <source>
        <dbReference type="PROSITE-ProRule" id="PRU00285"/>
    </source>
</evidence>
<proteinExistence type="inferred from homology"/>
<comment type="similarity">
    <text evidence="1 2">Belongs to the small heat shock protein (HSP20) family.</text>
</comment>
<dbReference type="InterPro" id="IPR008978">
    <property type="entry name" value="HSP20-like_chaperone"/>
</dbReference>
<dbReference type="RefSeq" id="WP_090092460.1">
    <property type="nucleotide sequence ID" value="NZ_CBCRVU010000002.1"/>
</dbReference>